<evidence type="ECO:0000256" key="5">
    <source>
        <dbReference type="ARBA" id="ARBA00022692"/>
    </source>
</evidence>
<name>A0A1H6C961_9GAMM</name>
<feature type="transmembrane region" description="Helical" evidence="9">
    <location>
        <begin position="21"/>
        <end position="42"/>
    </location>
</feature>
<comment type="subcellular location">
    <subcellularLocation>
        <location evidence="1">Cell membrane</location>
        <topology evidence="1">Multi-pass membrane protein</topology>
    </subcellularLocation>
</comment>
<feature type="transmembrane region" description="Helical" evidence="9">
    <location>
        <begin position="450"/>
        <end position="475"/>
    </location>
</feature>
<dbReference type="PANTHER" id="PTHR32024">
    <property type="entry name" value="TRK SYSTEM POTASSIUM UPTAKE PROTEIN TRKG-RELATED"/>
    <property type="match status" value="1"/>
</dbReference>
<evidence type="ECO:0000313" key="11">
    <source>
        <dbReference type="Proteomes" id="UP000236745"/>
    </source>
</evidence>
<feature type="transmembrane region" description="Helical" evidence="9">
    <location>
        <begin position="395"/>
        <end position="419"/>
    </location>
</feature>
<feature type="transmembrane region" description="Helical" evidence="9">
    <location>
        <begin position="145"/>
        <end position="164"/>
    </location>
</feature>
<feature type="transmembrane region" description="Helical" evidence="9">
    <location>
        <begin position="275"/>
        <end position="295"/>
    </location>
</feature>
<evidence type="ECO:0000256" key="4">
    <source>
        <dbReference type="ARBA" id="ARBA00022475"/>
    </source>
</evidence>
<dbReference type="AlphaFoldDB" id="A0A1H6C961"/>
<dbReference type="GO" id="GO:0030001">
    <property type="term" value="P:metal ion transport"/>
    <property type="evidence" value="ECO:0007669"/>
    <property type="project" value="UniProtKB-ARBA"/>
</dbReference>
<keyword evidence="7" id="KW-0406">Ion transport</keyword>
<gene>
    <name evidence="10" type="ORF">SAMN05444390_103296</name>
</gene>
<evidence type="ECO:0000256" key="2">
    <source>
        <dbReference type="ARBA" id="ARBA00009137"/>
    </source>
</evidence>
<keyword evidence="3" id="KW-0813">Transport</keyword>
<keyword evidence="5 9" id="KW-0812">Transmembrane</keyword>
<dbReference type="GO" id="GO:0008324">
    <property type="term" value="F:monoatomic cation transmembrane transporter activity"/>
    <property type="evidence" value="ECO:0007669"/>
    <property type="project" value="InterPro"/>
</dbReference>
<dbReference type="PANTHER" id="PTHR32024:SF2">
    <property type="entry name" value="TRK SYSTEM POTASSIUM UPTAKE PROTEIN TRKG-RELATED"/>
    <property type="match status" value="1"/>
</dbReference>
<proteinExistence type="inferred from homology"/>
<keyword evidence="6 9" id="KW-1133">Transmembrane helix</keyword>
<dbReference type="Pfam" id="PF02386">
    <property type="entry name" value="TrkH"/>
    <property type="match status" value="1"/>
</dbReference>
<feature type="transmembrane region" description="Helical" evidence="9">
    <location>
        <begin position="332"/>
        <end position="349"/>
    </location>
</feature>
<feature type="transmembrane region" description="Helical" evidence="9">
    <location>
        <begin position="80"/>
        <end position="99"/>
    </location>
</feature>
<feature type="transmembrane region" description="Helical" evidence="9">
    <location>
        <begin position="241"/>
        <end position="263"/>
    </location>
</feature>
<evidence type="ECO:0000256" key="3">
    <source>
        <dbReference type="ARBA" id="ARBA00022448"/>
    </source>
</evidence>
<sequence length="485" mass="52349">MPDAPAHALMRSVRPRVVLRSLAQLLIALAVLTLVPALVSLGAGAQELGLRLIELILVLLLVFVPLSFLPEPRYVQRNEALCITALVFLIVPLLMSYALRAEGLFWLDAWFEAVSAITTTGLSTLSSVESHSRAFLFTRAWMQWYGGLGIAVLAVALLMGHQVASRKLLQPSGEEGASSTARSYARQVLLVYSSLTLFGFVLIWLTHHDGFEALIHALAAVSTGGFSGFDNSLESLSIAPQLAITLLSLAGAIGLPLYFVALSKRQPRRLLEEETRALLLAVLLLTLLFTAYLLISGRFNASDAFGNALVLAVSAQSTTGFTSLDLTSLDPGLMLVLILSMLVGGSAGSTAGGFKLIRLLILFQVIRVALQRINAPSRAVLSPRLGREVIDAEDIGSVLVLLGLWFLVVMLSWWVFLLYGEPPLNALFEVVSAVSTVGLSSGVVRPELAPALKVVLCIDMLLGRVEIVALLVLFLPRTWIGRRHD</sequence>
<comment type="similarity">
    <text evidence="2">Belongs to the TrkH potassium transport family.</text>
</comment>
<evidence type="ECO:0000256" key="9">
    <source>
        <dbReference type="SAM" id="Phobius"/>
    </source>
</evidence>
<evidence type="ECO:0000256" key="8">
    <source>
        <dbReference type="ARBA" id="ARBA00023136"/>
    </source>
</evidence>
<dbReference type="Proteomes" id="UP000236745">
    <property type="component" value="Unassembled WGS sequence"/>
</dbReference>
<evidence type="ECO:0000256" key="6">
    <source>
        <dbReference type="ARBA" id="ARBA00022989"/>
    </source>
</evidence>
<dbReference type="InterPro" id="IPR003445">
    <property type="entry name" value="Cat_transpt"/>
</dbReference>
<reference evidence="10 11" key="1">
    <citation type="submission" date="2016-10" db="EMBL/GenBank/DDBJ databases">
        <authorList>
            <person name="de Groot N.N."/>
        </authorList>
    </citation>
    <scope>NUCLEOTIDE SEQUENCE [LARGE SCALE GENOMIC DNA]</scope>
    <source>
        <strain evidence="10 11">DSM 22012</strain>
    </source>
</reference>
<keyword evidence="8 9" id="KW-0472">Membrane</keyword>
<dbReference type="EMBL" id="FNVQ01000003">
    <property type="protein sequence ID" value="SEG69510.1"/>
    <property type="molecule type" value="Genomic_DNA"/>
</dbReference>
<protein>
    <submittedName>
        <fullName evidence="10">Trk system potassium uptake protein TrkH</fullName>
    </submittedName>
</protein>
<keyword evidence="4" id="KW-1003">Cell membrane</keyword>
<dbReference type="RefSeq" id="WP_200826812.1">
    <property type="nucleotide sequence ID" value="NZ_FNVQ01000003.1"/>
</dbReference>
<dbReference type="GO" id="GO:0005886">
    <property type="term" value="C:plasma membrane"/>
    <property type="evidence" value="ECO:0007669"/>
    <property type="project" value="UniProtKB-SubCell"/>
</dbReference>
<evidence type="ECO:0000256" key="7">
    <source>
        <dbReference type="ARBA" id="ARBA00023065"/>
    </source>
</evidence>
<evidence type="ECO:0000313" key="10">
    <source>
        <dbReference type="EMBL" id="SEG69510.1"/>
    </source>
</evidence>
<feature type="transmembrane region" description="Helical" evidence="9">
    <location>
        <begin position="48"/>
        <end position="68"/>
    </location>
</feature>
<evidence type="ECO:0000256" key="1">
    <source>
        <dbReference type="ARBA" id="ARBA00004651"/>
    </source>
</evidence>
<organism evidence="10 11">
    <name type="scientific">Marinobacterium lutimaris</name>
    <dbReference type="NCBI Taxonomy" id="568106"/>
    <lineage>
        <taxon>Bacteria</taxon>
        <taxon>Pseudomonadati</taxon>
        <taxon>Pseudomonadota</taxon>
        <taxon>Gammaproteobacteria</taxon>
        <taxon>Oceanospirillales</taxon>
        <taxon>Oceanospirillaceae</taxon>
        <taxon>Marinobacterium</taxon>
    </lineage>
</organism>
<accession>A0A1H6C961</accession>
<feature type="transmembrane region" description="Helical" evidence="9">
    <location>
        <begin position="184"/>
        <end position="206"/>
    </location>
</feature>
<keyword evidence="11" id="KW-1185">Reference proteome</keyword>